<comment type="caution">
    <text evidence="2">The sequence shown here is derived from an EMBL/GenBank/DDBJ whole genome shotgun (WGS) entry which is preliminary data.</text>
</comment>
<accession>A0A3D0KF64</accession>
<evidence type="ECO:0008006" key="3">
    <source>
        <dbReference type="Google" id="ProtNLM"/>
    </source>
</evidence>
<reference evidence="2" key="1">
    <citation type="journal article" date="2018" name="Nat. Biotechnol.">
        <title>A standardized bacterial taxonomy based on genome phylogeny substantially revises the tree of life.</title>
        <authorList>
            <person name="Parks D.H."/>
            <person name="Chuvochina M."/>
            <person name="Waite D.W."/>
            <person name="Rinke C."/>
            <person name="Skarshewski A."/>
            <person name="Chaumeil P.A."/>
            <person name="Hugenholtz P."/>
        </authorList>
    </citation>
    <scope>NUCLEOTIDE SEQUENCE [LARGE SCALE GENOMIC DNA]</scope>
    <source>
        <strain evidence="2">UBA11284</strain>
    </source>
</reference>
<evidence type="ECO:0000256" key="1">
    <source>
        <dbReference type="SAM" id="Phobius"/>
    </source>
</evidence>
<protein>
    <recommendedName>
        <fullName evidence="3">Cell division protein ZipA</fullName>
    </recommendedName>
</protein>
<keyword evidence="1" id="KW-0472">Membrane</keyword>
<proteinExistence type="predicted"/>
<gene>
    <name evidence="2" type="ORF">DEO68_08130</name>
</gene>
<organism evidence="2">
    <name type="scientific">Halomonas campaniensis</name>
    <dbReference type="NCBI Taxonomy" id="213554"/>
    <lineage>
        <taxon>Bacteria</taxon>
        <taxon>Pseudomonadati</taxon>
        <taxon>Pseudomonadota</taxon>
        <taxon>Gammaproteobacteria</taxon>
        <taxon>Oceanospirillales</taxon>
        <taxon>Halomonadaceae</taxon>
        <taxon>Halomonas</taxon>
    </lineage>
</organism>
<dbReference type="EMBL" id="DOTR01000040">
    <property type="protein sequence ID" value="HCA02136.1"/>
    <property type="molecule type" value="Genomic_DNA"/>
</dbReference>
<keyword evidence="1" id="KW-0812">Transmembrane</keyword>
<feature type="transmembrane region" description="Helical" evidence="1">
    <location>
        <begin position="6"/>
        <end position="30"/>
    </location>
</feature>
<evidence type="ECO:0000313" key="2">
    <source>
        <dbReference type="EMBL" id="HCA02136.1"/>
    </source>
</evidence>
<keyword evidence="1" id="KW-1133">Transmembrane helix</keyword>
<name>A0A3D0KF64_9GAMM</name>
<dbReference type="AlphaFoldDB" id="A0A3D0KF64"/>
<sequence>MDTYTLALVVAIGTMWVSLTCGFVAMYLILSGEFRSASQPADRPRKLSMGAKMQADDVPTLANEGGTSWGVQVLFETPSPGLNERLSVALASAGAVYEPSTKAFTVMGESSRNPIVVENAFPPGQLPSFTDDNSQYLIKGVTIKVNESGRSLSPSKLQLARLVSLAKSLARLGGKVVDVNQQPITKAGFKAVISGKAKV</sequence>